<dbReference type="HOGENOM" id="CLU_1578211_0_0_1"/>
<sequence>MVNAATSSTLSKINGWMGQPSEAHVDGTYQRSALASFTLPFQPLSPCSSHKAAIPLHRALVEVERLSLRALASTRCDIVDNSVNIKLSVMACRLDSSVRRPMKGLGIKGSGRIFAPSTVSSSNLISGITSRGPTSVSGTVYTVTQSVSLVHCMHIGEVSNHMTKCFFLR</sequence>
<evidence type="ECO:0000313" key="2">
    <source>
        <dbReference type="Proteomes" id="UP000030641"/>
    </source>
</evidence>
<gene>
    <name evidence="1" type="ORF">AUEXF2481DRAFT_487516</name>
</gene>
<protein>
    <submittedName>
        <fullName evidence="1">Uncharacterized protein</fullName>
    </submittedName>
</protein>
<name>A0A074YWC4_AURSE</name>
<dbReference type="Proteomes" id="UP000030641">
    <property type="component" value="Unassembled WGS sequence"/>
</dbReference>
<organism evidence="1 2">
    <name type="scientific">Aureobasidium subglaciale (strain EXF-2481)</name>
    <name type="common">Aureobasidium pullulans var. subglaciale</name>
    <dbReference type="NCBI Taxonomy" id="1043005"/>
    <lineage>
        <taxon>Eukaryota</taxon>
        <taxon>Fungi</taxon>
        <taxon>Dikarya</taxon>
        <taxon>Ascomycota</taxon>
        <taxon>Pezizomycotina</taxon>
        <taxon>Dothideomycetes</taxon>
        <taxon>Dothideomycetidae</taxon>
        <taxon>Dothideales</taxon>
        <taxon>Saccotheciaceae</taxon>
        <taxon>Aureobasidium</taxon>
    </lineage>
</organism>
<evidence type="ECO:0000313" key="1">
    <source>
        <dbReference type="EMBL" id="KEQ98477.1"/>
    </source>
</evidence>
<proteinExistence type="predicted"/>
<keyword evidence="2" id="KW-1185">Reference proteome</keyword>
<dbReference type="RefSeq" id="XP_013347078.1">
    <property type="nucleotide sequence ID" value="XM_013491624.1"/>
</dbReference>
<dbReference type="GeneID" id="25368542"/>
<dbReference type="AlphaFoldDB" id="A0A074YWC4"/>
<dbReference type="EMBL" id="KL584752">
    <property type="protein sequence ID" value="KEQ98477.1"/>
    <property type="molecule type" value="Genomic_DNA"/>
</dbReference>
<reference evidence="1 2" key="1">
    <citation type="journal article" date="2014" name="BMC Genomics">
        <title>Genome sequencing of four Aureobasidium pullulans varieties: biotechnological potential, stress tolerance, and description of new species.</title>
        <authorList>
            <person name="Gostin Ar C."/>
            <person name="Ohm R.A."/>
            <person name="Kogej T."/>
            <person name="Sonjak S."/>
            <person name="Turk M."/>
            <person name="Zajc J."/>
            <person name="Zalar P."/>
            <person name="Grube M."/>
            <person name="Sun H."/>
            <person name="Han J."/>
            <person name="Sharma A."/>
            <person name="Chiniquy J."/>
            <person name="Ngan C.Y."/>
            <person name="Lipzen A."/>
            <person name="Barry K."/>
            <person name="Grigoriev I.V."/>
            <person name="Gunde-Cimerman N."/>
        </authorList>
    </citation>
    <scope>NUCLEOTIDE SEQUENCE [LARGE SCALE GENOMIC DNA]</scope>
    <source>
        <strain evidence="1 2">EXF-2481</strain>
    </source>
</reference>
<dbReference type="InParanoid" id="A0A074YWC4"/>
<accession>A0A074YWC4</accession>